<dbReference type="OrthoDB" id="7410947at2"/>
<dbReference type="EMBL" id="JMIW01000009">
    <property type="protein sequence ID" value="KEO88653.1"/>
    <property type="molecule type" value="Genomic_DNA"/>
</dbReference>
<gene>
    <name evidence="2" type="ORF">EH31_17005</name>
</gene>
<dbReference type="Proteomes" id="UP000027647">
    <property type="component" value="Unassembled WGS sequence"/>
</dbReference>
<reference evidence="2 3" key="1">
    <citation type="submission" date="2014-04" db="EMBL/GenBank/DDBJ databases">
        <title>A comprehensive comparison of genomes of Erythrobacter spp. strains.</title>
        <authorList>
            <person name="Zheng Q."/>
        </authorList>
    </citation>
    <scope>NUCLEOTIDE SEQUENCE [LARGE SCALE GENOMIC DNA]</scope>
    <source>
        <strain evidence="2 3">DSM 6997</strain>
    </source>
</reference>
<accession>A0A074MA12</accession>
<comment type="caution">
    <text evidence="2">The sequence shown here is derived from an EMBL/GenBank/DDBJ whole genome shotgun (WGS) entry which is preliminary data.</text>
</comment>
<sequence length="154" mass="16818">MNGASKNLLAGFAMLAIGTSALAQETAASTAANDAEAHNAIFEKAATSGLSPLSVGEMLSCSANWDRWAFIVESAADRAFTMGLRSELSARNARNRKVYWQRLARREMREDDNPSYFERMRADAASRADKQYANYASGSERGISVMMQSLGFCK</sequence>
<organism evidence="2 3">
    <name type="scientific">Erythrobacter longus</name>
    <dbReference type="NCBI Taxonomy" id="1044"/>
    <lineage>
        <taxon>Bacteria</taxon>
        <taxon>Pseudomonadati</taxon>
        <taxon>Pseudomonadota</taxon>
        <taxon>Alphaproteobacteria</taxon>
        <taxon>Sphingomonadales</taxon>
        <taxon>Erythrobacteraceae</taxon>
        <taxon>Erythrobacter/Porphyrobacter group</taxon>
        <taxon>Erythrobacter</taxon>
    </lineage>
</organism>
<evidence type="ECO:0000313" key="2">
    <source>
        <dbReference type="EMBL" id="KEO88653.1"/>
    </source>
</evidence>
<evidence type="ECO:0000313" key="3">
    <source>
        <dbReference type="Proteomes" id="UP000027647"/>
    </source>
</evidence>
<name>A0A074MA12_ERYLO</name>
<evidence type="ECO:0000256" key="1">
    <source>
        <dbReference type="SAM" id="SignalP"/>
    </source>
</evidence>
<proteinExistence type="predicted"/>
<keyword evidence="1" id="KW-0732">Signal</keyword>
<dbReference type="RefSeq" id="WP_152553610.1">
    <property type="nucleotide sequence ID" value="NZ_JMIW01000009.1"/>
</dbReference>
<dbReference type="eggNOG" id="ENOG5032P0T">
    <property type="taxonomic scope" value="Bacteria"/>
</dbReference>
<dbReference type="STRING" id="1044.EH31_17005"/>
<feature type="signal peptide" evidence="1">
    <location>
        <begin position="1"/>
        <end position="23"/>
    </location>
</feature>
<keyword evidence="3" id="KW-1185">Reference proteome</keyword>
<dbReference type="AlphaFoldDB" id="A0A074MA12"/>
<feature type="chain" id="PRO_5001698626" evidence="1">
    <location>
        <begin position="24"/>
        <end position="154"/>
    </location>
</feature>
<protein>
    <submittedName>
        <fullName evidence="2">Uncharacterized protein</fullName>
    </submittedName>
</protein>